<dbReference type="InterPro" id="IPR004031">
    <property type="entry name" value="PMP22/EMP/MP20/Claudin"/>
</dbReference>
<evidence type="ECO:0000256" key="20">
    <source>
        <dbReference type="SAM" id="Phobius"/>
    </source>
</evidence>
<evidence type="ECO:0000256" key="16">
    <source>
        <dbReference type="ARBA" id="ARBA00023198"/>
    </source>
</evidence>
<feature type="domain" description="C2H2-type" evidence="22">
    <location>
        <begin position="771"/>
        <end position="798"/>
    </location>
</feature>
<reference evidence="23 24" key="1">
    <citation type="submission" date="2019-02" db="EMBL/GenBank/DDBJ databases">
        <title>Opniocepnalus argus genome.</title>
        <authorList>
            <person name="Zhou C."/>
            <person name="Xiao S."/>
        </authorList>
    </citation>
    <scope>NUCLEOTIDE SEQUENCE [LARGE SCALE GENOMIC DNA]</scope>
    <source>
        <strain evidence="23">OARG1902GOOAL</strain>
        <tissue evidence="23">Muscle</tissue>
    </source>
</reference>
<keyword evidence="9" id="KW-0677">Repeat</keyword>
<keyword evidence="12" id="KW-0391">Immunity</keyword>
<dbReference type="PANTHER" id="PTHR46105:SF25">
    <property type="entry name" value="ZGC:110075 PROTEIN"/>
    <property type="match status" value="1"/>
</dbReference>
<dbReference type="PROSITE" id="PS01346">
    <property type="entry name" value="CLAUDIN"/>
    <property type="match status" value="1"/>
</dbReference>
<feature type="domain" description="C2H2-type" evidence="22">
    <location>
        <begin position="687"/>
        <end position="714"/>
    </location>
</feature>
<evidence type="ECO:0000256" key="10">
    <source>
        <dbReference type="ARBA" id="ARBA00022771"/>
    </source>
</evidence>
<evidence type="ECO:0000256" key="9">
    <source>
        <dbReference type="ARBA" id="ARBA00022737"/>
    </source>
</evidence>
<dbReference type="GO" id="GO:0045580">
    <property type="term" value="P:regulation of T cell differentiation"/>
    <property type="evidence" value="ECO:0007669"/>
    <property type="project" value="UniProtKB-ARBA"/>
</dbReference>
<keyword evidence="11" id="KW-0862">Zinc</keyword>
<dbReference type="InterPro" id="IPR036236">
    <property type="entry name" value="Znf_C2H2_sf"/>
</dbReference>
<dbReference type="SMART" id="SM00355">
    <property type="entry name" value="ZnF_C2H2"/>
    <property type="match status" value="5"/>
</dbReference>
<dbReference type="GO" id="GO:0002376">
    <property type="term" value="P:immune system process"/>
    <property type="evidence" value="ECO:0007669"/>
    <property type="project" value="UniProtKB-KW"/>
</dbReference>
<evidence type="ECO:0000256" key="3">
    <source>
        <dbReference type="ARBA" id="ARBA00004651"/>
    </source>
</evidence>
<comment type="similarity">
    <text evidence="4">Belongs to the claudin family.</text>
</comment>
<evidence type="ECO:0000256" key="12">
    <source>
        <dbReference type="ARBA" id="ARBA00022859"/>
    </source>
</evidence>
<dbReference type="InterPro" id="IPR011333">
    <property type="entry name" value="SKP1/BTB/POZ_sf"/>
</dbReference>
<evidence type="ECO:0000256" key="1">
    <source>
        <dbReference type="ARBA" id="ARBA00004123"/>
    </source>
</evidence>
<feature type="region of interest" description="Disordered" evidence="19">
    <location>
        <begin position="592"/>
        <end position="618"/>
    </location>
</feature>
<feature type="compositionally biased region" description="Basic and acidic residues" evidence="19">
    <location>
        <begin position="601"/>
        <end position="614"/>
    </location>
</feature>
<dbReference type="FunFam" id="3.30.160.60:FF:000289">
    <property type="entry name" value="B-cell CLL/lymphoma 6, member B"/>
    <property type="match status" value="1"/>
</dbReference>
<dbReference type="GO" id="GO:0000978">
    <property type="term" value="F:RNA polymerase II cis-regulatory region sequence-specific DNA binding"/>
    <property type="evidence" value="ECO:0007669"/>
    <property type="project" value="TreeGrafter"/>
</dbReference>
<keyword evidence="10 18" id="KW-0863">Zinc-finger</keyword>
<evidence type="ECO:0000256" key="13">
    <source>
        <dbReference type="ARBA" id="ARBA00022949"/>
    </source>
</evidence>
<dbReference type="PROSITE" id="PS50157">
    <property type="entry name" value="ZINC_FINGER_C2H2_2"/>
    <property type="match status" value="5"/>
</dbReference>
<evidence type="ECO:0000256" key="15">
    <source>
        <dbReference type="ARBA" id="ARBA00023136"/>
    </source>
</evidence>
<gene>
    <name evidence="23" type="ORF">EXN66_Car014808</name>
</gene>
<dbReference type="GO" id="GO:0042981">
    <property type="term" value="P:regulation of apoptotic process"/>
    <property type="evidence" value="ECO:0007669"/>
    <property type="project" value="UniProtKB-ARBA"/>
</dbReference>
<keyword evidence="8" id="KW-0479">Metal-binding</keyword>
<dbReference type="Gene3D" id="3.30.710.10">
    <property type="entry name" value="Potassium Channel Kv1.1, Chain A"/>
    <property type="match status" value="1"/>
</dbReference>
<dbReference type="InterPro" id="IPR000210">
    <property type="entry name" value="BTB/POZ_dom"/>
</dbReference>
<evidence type="ECO:0000313" key="23">
    <source>
        <dbReference type="EMBL" id="KAF3699121.1"/>
    </source>
</evidence>
<feature type="domain" description="BTB" evidence="21">
    <location>
        <begin position="243"/>
        <end position="310"/>
    </location>
</feature>
<dbReference type="InterPro" id="IPR017974">
    <property type="entry name" value="Claudin_CS"/>
</dbReference>
<dbReference type="PROSITE" id="PS00028">
    <property type="entry name" value="ZINC_FINGER_C2H2_1"/>
    <property type="match status" value="5"/>
</dbReference>
<keyword evidence="14 20" id="KW-1133">Transmembrane helix</keyword>
<feature type="domain" description="C2H2-type" evidence="22">
    <location>
        <begin position="715"/>
        <end position="742"/>
    </location>
</feature>
<feature type="region of interest" description="Disordered" evidence="19">
    <location>
        <begin position="515"/>
        <end position="550"/>
    </location>
</feature>
<evidence type="ECO:0000256" key="19">
    <source>
        <dbReference type="SAM" id="MobiDB-lite"/>
    </source>
</evidence>
<dbReference type="GO" id="GO:0003682">
    <property type="term" value="F:chromatin binding"/>
    <property type="evidence" value="ECO:0007669"/>
    <property type="project" value="UniProtKB-ARBA"/>
</dbReference>
<dbReference type="GO" id="GO:0005886">
    <property type="term" value="C:plasma membrane"/>
    <property type="evidence" value="ECO:0007669"/>
    <property type="project" value="UniProtKB-SubCell"/>
</dbReference>
<dbReference type="InterPro" id="IPR013087">
    <property type="entry name" value="Znf_C2H2_type"/>
</dbReference>
<dbReference type="PRINTS" id="PR01077">
    <property type="entry name" value="CLAUDIN"/>
</dbReference>
<evidence type="ECO:0000256" key="6">
    <source>
        <dbReference type="ARBA" id="ARBA00022475"/>
    </source>
</evidence>
<evidence type="ECO:0000256" key="8">
    <source>
        <dbReference type="ARBA" id="ARBA00022723"/>
    </source>
</evidence>
<dbReference type="GO" id="GO:0008270">
    <property type="term" value="F:zinc ion binding"/>
    <property type="evidence" value="ECO:0007669"/>
    <property type="project" value="UniProtKB-KW"/>
</dbReference>
<dbReference type="InterPro" id="IPR050457">
    <property type="entry name" value="ZnFinger_BTB_dom_contain"/>
</dbReference>
<dbReference type="Gene3D" id="3.30.160.60">
    <property type="entry name" value="Classic Zinc Finger"/>
    <property type="match status" value="5"/>
</dbReference>
<dbReference type="GO" id="GO:0051251">
    <property type="term" value="P:positive regulation of lymphocyte activation"/>
    <property type="evidence" value="ECO:0007669"/>
    <property type="project" value="UniProtKB-ARBA"/>
</dbReference>
<evidence type="ECO:0000313" key="24">
    <source>
        <dbReference type="Proteomes" id="UP000503349"/>
    </source>
</evidence>
<organism evidence="23 24">
    <name type="scientific">Channa argus</name>
    <name type="common">Northern snakehead</name>
    <name type="synonym">Ophicephalus argus</name>
    <dbReference type="NCBI Taxonomy" id="215402"/>
    <lineage>
        <taxon>Eukaryota</taxon>
        <taxon>Metazoa</taxon>
        <taxon>Chordata</taxon>
        <taxon>Craniata</taxon>
        <taxon>Vertebrata</taxon>
        <taxon>Euteleostomi</taxon>
        <taxon>Actinopterygii</taxon>
        <taxon>Neopterygii</taxon>
        <taxon>Teleostei</taxon>
        <taxon>Neoteleostei</taxon>
        <taxon>Acanthomorphata</taxon>
        <taxon>Anabantaria</taxon>
        <taxon>Anabantiformes</taxon>
        <taxon>Channoidei</taxon>
        <taxon>Channidae</taxon>
        <taxon>Channa</taxon>
    </lineage>
</organism>
<dbReference type="GO" id="GO:0006954">
    <property type="term" value="P:inflammatory response"/>
    <property type="evidence" value="ECO:0007669"/>
    <property type="project" value="UniProtKB-KW"/>
</dbReference>
<dbReference type="AlphaFoldDB" id="A0A6G1Q914"/>
<keyword evidence="5" id="KW-0796">Tight junction</keyword>
<feature type="compositionally biased region" description="Polar residues" evidence="19">
    <location>
        <begin position="515"/>
        <end position="539"/>
    </location>
</feature>
<keyword evidence="17" id="KW-0539">Nucleus</keyword>
<dbReference type="Pfam" id="PF00096">
    <property type="entry name" value="zf-C2H2"/>
    <property type="match status" value="3"/>
</dbReference>
<evidence type="ECO:0000256" key="18">
    <source>
        <dbReference type="PROSITE-ProRule" id="PRU00042"/>
    </source>
</evidence>
<dbReference type="Gene3D" id="1.20.140.150">
    <property type="match status" value="1"/>
</dbReference>
<dbReference type="PROSITE" id="PS50097">
    <property type="entry name" value="BTB"/>
    <property type="match status" value="1"/>
</dbReference>
<evidence type="ECO:0000259" key="22">
    <source>
        <dbReference type="PROSITE" id="PS50157"/>
    </source>
</evidence>
<keyword evidence="13" id="KW-0965">Cell junction</keyword>
<accession>A0A6G1Q914</accession>
<dbReference type="Pfam" id="PF00651">
    <property type="entry name" value="BTB"/>
    <property type="match status" value="1"/>
</dbReference>
<dbReference type="GO" id="GO:1903037">
    <property type="term" value="P:regulation of leukocyte cell-cell adhesion"/>
    <property type="evidence" value="ECO:0007669"/>
    <property type="project" value="UniProtKB-ARBA"/>
</dbReference>
<keyword evidence="16" id="KW-0395">Inflammatory response</keyword>
<feature type="domain" description="C2H2-type" evidence="22">
    <location>
        <begin position="743"/>
        <end position="770"/>
    </location>
</feature>
<evidence type="ECO:0000256" key="4">
    <source>
        <dbReference type="ARBA" id="ARBA00008295"/>
    </source>
</evidence>
<sequence length="847" mass="93141">MANSGIQLLGFSLAFLGFIGSIASTVMVEWKASSYSGDNIITAQALYEGLWKSCVSQSTGQIQCKVFDSLLQLPAIVQATRGLMLASIFLSIISILIEMVGLKCTTCMADQPEQKAKIALAGGVIFIIAGLFALVGTSWYGNRIAQDFYNPTTPTNSRFEFGSALYVGWGAAALSAIGGSFLSCNCPKKNSGTAPRYPPPSRSSAQQGFDTMATTTDGCIQFTRHAGDVLLNFNRLRSRNILTDVTIQVDGQHFHAHKAILVACSGFFYSMFMDPENTNLSAISLDPKVDPKGFSILLDFMYTSCLNIKDSLALATMNTAIYLQMEHVADTCHRFIKSRHQSLNMQTEEVQINSPHLAEEIPALRLVSEKESDLRNNRTPTSSPLQECRGYIPSVFRGINTSGSYHVYGDNHVPAVKLEGSHKISTLPRAEALSQTQCSQAPNKNKAHSDSTTIISHPVPSHPSFPTTITLLAAAHESLQGPAAPMEEDRIQHPQTSCLRLSPGFNKGVICSPQSPLRSDCQPNSPTESSSSRNASMSLKQPLESPKDSKARNWKKYKFIVMNQTPNENEQEVQGGSVETTAMSPALSPYRIAGAGQHSGVHTEDSASEHRDETSMSQSVDSCSIISHRRCSSCGCDSPQCFEMGHLSPDSYSRDDSTKLHSEYSSSSCEETSLKDHMIQVHSDKPYKCDCCQAAFRYKGNLASHKTVHTGAKPYHCNICGAQFNRPANLKTHTRIHSGEKPYKCETCGSRFVQVAHLRAHVLIHTGEKPYPCEICGTHFRHLQTLKSHMRIHTGEKPYHCEKCDLHFRHKSQLRLHLRQKHGAVTNTKAQYRRNPSNIPTGLVKSC</sequence>
<evidence type="ECO:0000256" key="7">
    <source>
        <dbReference type="ARBA" id="ARBA00022692"/>
    </source>
</evidence>
<reference evidence="24" key="2">
    <citation type="submission" date="2019-02" db="EMBL/GenBank/DDBJ databases">
        <title>Opniocepnalus argus Var Kimnra genome.</title>
        <authorList>
            <person name="Zhou C."/>
            <person name="Xiao S."/>
        </authorList>
    </citation>
    <scope>NUCLEOTIDE SEQUENCE [LARGE SCALE GENOMIC DNA]</scope>
</reference>
<dbReference type="EMBL" id="CM015725">
    <property type="protein sequence ID" value="KAF3699121.1"/>
    <property type="molecule type" value="Genomic_DNA"/>
</dbReference>
<feature type="domain" description="C2H2-type" evidence="22">
    <location>
        <begin position="799"/>
        <end position="822"/>
    </location>
</feature>
<dbReference type="Proteomes" id="UP000503349">
    <property type="component" value="Chromosome 14"/>
</dbReference>
<evidence type="ECO:0000256" key="14">
    <source>
        <dbReference type="ARBA" id="ARBA00022989"/>
    </source>
</evidence>
<dbReference type="SUPFAM" id="SSF57667">
    <property type="entry name" value="beta-beta-alpha zinc fingers"/>
    <property type="match status" value="3"/>
</dbReference>
<dbReference type="SUPFAM" id="SSF54695">
    <property type="entry name" value="POZ domain"/>
    <property type="match status" value="1"/>
</dbReference>
<dbReference type="GO" id="GO:0001227">
    <property type="term" value="F:DNA-binding transcription repressor activity, RNA polymerase II-specific"/>
    <property type="evidence" value="ECO:0007669"/>
    <property type="project" value="UniProtKB-ARBA"/>
</dbReference>
<keyword evidence="7 20" id="KW-0812">Transmembrane</keyword>
<protein>
    <submittedName>
        <fullName evidence="23">B-cell lymphoma 6 protein-like protein</fullName>
    </submittedName>
</protein>
<keyword evidence="15 20" id="KW-0472">Membrane</keyword>
<dbReference type="FunFam" id="3.30.160.60:FF:000457">
    <property type="entry name" value="B-cell lymphoma 6 protein-like"/>
    <property type="match status" value="1"/>
</dbReference>
<evidence type="ECO:0000256" key="2">
    <source>
        <dbReference type="ARBA" id="ARBA00004435"/>
    </source>
</evidence>
<dbReference type="GO" id="GO:0045597">
    <property type="term" value="P:positive regulation of cell differentiation"/>
    <property type="evidence" value="ECO:0007669"/>
    <property type="project" value="UniProtKB-ARBA"/>
</dbReference>
<dbReference type="FunFam" id="3.30.160.60:FF:001790">
    <property type="entry name" value="BCL6A, transcription repressor a"/>
    <property type="match status" value="1"/>
</dbReference>
<evidence type="ECO:0000256" key="5">
    <source>
        <dbReference type="ARBA" id="ARBA00022427"/>
    </source>
</evidence>
<evidence type="ECO:0000256" key="17">
    <source>
        <dbReference type="ARBA" id="ARBA00023242"/>
    </source>
</evidence>
<dbReference type="SMART" id="SM00225">
    <property type="entry name" value="BTB"/>
    <property type="match status" value="1"/>
</dbReference>
<dbReference type="GO" id="GO:0005923">
    <property type="term" value="C:bicellular tight junction"/>
    <property type="evidence" value="ECO:0007669"/>
    <property type="project" value="UniProtKB-SubCell"/>
</dbReference>
<dbReference type="PANTHER" id="PTHR46105">
    <property type="entry name" value="AGAP004733-PA"/>
    <property type="match status" value="1"/>
</dbReference>
<proteinExistence type="inferred from homology"/>
<evidence type="ECO:0000259" key="21">
    <source>
        <dbReference type="PROSITE" id="PS50097"/>
    </source>
</evidence>
<dbReference type="Pfam" id="PF00822">
    <property type="entry name" value="PMP22_Claudin"/>
    <property type="match status" value="1"/>
</dbReference>
<comment type="subcellular location">
    <subcellularLocation>
        <location evidence="2">Cell junction</location>
        <location evidence="2">Tight junction</location>
    </subcellularLocation>
    <subcellularLocation>
        <location evidence="3">Cell membrane</location>
        <topology evidence="3">Multi-pass membrane protein</topology>
    </subcellularLocation>
    <subcellularLocation>
        <location evidence="1">Nucleus</location>
    </subcellularLocation>
</comment>
<dbReference type="FunFam" id="3.30.710.10:FF:000025">
    <property type="entry name" value="B-cell lymphoma 6 protein-like"/>
    <property type="match status" value="1"/>
</dbReference>
<dbReference type="FunFam" id="1.20.140.150:FF:000001">
    <property type="entry name" value="Claudin"/>
    <property type="match status" value="1"/>
</dbReference>
<keyword evidence="24" id="KW-1185">Reference proteome</keyword>
<evidence type="ECO:0000256" key="11">
    <source>
        <dbReference type="ARBA" id="ARBA00022833"/>
    </source>
</evidence>
<dbReference type="GO" id="GO:0005634">
    <property type="term" value="C:nucleus"/>
    <property type="evidence" value="ECO:0007669"/>
    <property type="project" value="UniProtKB-SubCell"/>
</dbReference>
<feature type="transmembrane region" description="Helical" evidence="20">
    <location>
        <begin position="118"/>
        <end position="141"/>
    </location>
</feature>
<keyword evidence="6" id="KW-1003">Cell membrane</keyword>
<feature type="transmembrane region" description="Helical" evidence="20">
    <location>
        <begin position="75"/>
        <end position="97"/>
    </location>
</feature>
<dbReference type="FunFam" id="3.30.160.60:FF:000105">
    <property type="entry name" value="B-cell CLL/lymphoma 6, member B"/>
    <property type="match status" value="2"/>
</dbReference>
<name>A0A6G1Q914_CHAAH</name>